<name>A0A7W7D909_9ACTN</name>
<sequence>MNTRVKRLALPLGGAIAATSMIGATLVTSANAATAPAKKTVSLASASEAKKISNYWTANSGANLKAATQYTDDSQVSGKVKLGGGDAAPDGKAGVVPPIGQEKVTPTKVKNVNLPKTIGKVFFTVGDKEYWCSASSIQSKYHNLVSTAGHCVFDEGIQNGALDNWVFIPGYYQGKAPWGIYVGKAAYTHYDFAVYEDFDSDYAFVTVYNGISYAGQKEVTKKTYDAWNGDKKSFEVEIKEDEYKKLKDAYGDDAPVSVKDTGTEHIVPWGTEGGVTSYKEVTKEEYTKAPDDKSGKNFQQAPDKKYTEIVNEETYNAYNGPGEKLLQDHAYTITHYYLAYKVKKTPSLKYYKTVYVIFYLKDAGRLGDNVGGQGFTWNQKIGQPVYIFGYPAAPHPDGDKAFTGYTPKWCYGKTFAAKPAAAFKAEAQIGLKCSMTAGSSGGPWLLKYSSTKRLGYVNGVTSLIGDADANGRIDFSTSPYFDSETYAIYKAAANLWSGSIVEKDGSLVTKA</sequence>
<dbReference type="InterPro" id="IPR043504">
    <property type="entry name" value="Peptidase_S1_PA_chymotrypsin"/>
</dbReference>
<proteinExistence type="predicted"/>
<dbReference type="Gene3D" id="2.40.10.10">
    <property type="entry name" value="Trypsin-like serine proteases"/>
    <property type="match status" value="2"/>
</dbReference>
<dbReference type="PANTHER" id="PTHR15462">
    <property type="entry name" value="SERINE PROTEASE"/>
    <property type="match status" value="1"/>
</dbReference>
<comment type="caution">
    <text evidence="3">The sequence shown here is derived from an EMBL/GenBank/DDBJ whole genome shotgun (WGS) entry which is preliminary data.</text>
</comment>
<organism evidence="3 4">
    <name type="scientific">Sphaerisporangium siamense</name>
    <dbReference type="NCBI Taxonomy" id="795645"/>
    <lineage>
        <taxon>Bacteria</taxon>
        <taxon>Bacillati</taxon>
        <taxon>Actinomycetota</taxon>
        <taxon>Actinomycetes</taxon>
        <taxon>Streptosporangiales</taxon>
        <taxon>Streptosporangiaceae</taxon>
        <taxon>Sphaerisporangium</taxon>
    </lineage>
</organism>
<dbReference type="InterPro" id="IPR050966">
    <property type="entry name" value="Glutamyl_endopeptidase"/>
</dbReference>
<accession>A0A7W7D909</accession>
<dbReference type="SUPFAM" id="SSF50494">
    <property type="entry name" value="Trypsin-like serine proteases"/>
    <property type="match status" value="2"/>
</dbReference>
<dbReference type="EMBL" id="JACHND010000001">
    <property type="protein sequence ID" value="MBB4701166.1"/>
    <property type="molecule type" value="Genomic_DNA"/>
</dbReference>
<dbReference type="RefSeq" id="WP_260413764.1">
    <property type="nucleotide sequence ID" value="NZ_JACHND010000001.1"/>
</dbReference>
<reference evidence="3 4" key="1">
    <citation type="submission" date="2020-08" db="EMBL/GenBank/DDBJ databases">
        <title>Sequencing the genomes of 1000 actinobacteria strains.</title>
        <authorList>
            <person name="Klenk H.-P."/>
        </authorList>
    </citation>
    <scope>NUCLEOTIDE SEQUENCE [LARGE SCALE GENOMIC DNA]</scope>
    <source>
        <strain evidence="3 4">DSM 45784</strain>
    </source>
</reference>
<dbReference type="Proteomes" id="UP000542210">
    <property type="component" value="Unassembled WGS sequence"/>
</dbReference>
<evidence type="ECO:0000313" key="4">
    <source>
        <dbReference type="Proteomes" id="UP000542210"/>
    </source>
</evidence>
<evidence type="ECO:0008006" key="5">
    <source>
        <dbReference type="Google" id="ProtNLM"/>
    </source>
</evidence>
<keyword evidence="4" id="KW-1185">Reference proteome</keyword>
<dbReference type="AlphaFoldDB" id="A0A7W7D909"/>
<dbReference type="PANTHER" id="PTHR15462:SF19">
    <property type="entry name" value="PEPTIDASE S1 DOMAIN-CONTAINING PROTEIN"/>
    <property type="match status" value="1"/>
</dbReference>
<feature type="chain" id="PRO_5031344544" description="Serine protease" evidence="2">
    <location>
        <begin position="33"/>
        <end position="511"/>
    </location>
</feature>
<feature type="signal peptide" evidence="2">
    <location>
        <begin position="1"/>
        <end position="32"/>
    </location>
</feature>
<gene>
    <name evidence="3" type="ORF">BJ982_002710</name>
</gene>
<dbReference type="InterPro" id="IPR009003">
    <property type="entry name" value="Peptidase_S1_PA"/>
</dbReference>
<keyword evidence="1 2" id="KW-0732">Signal</keyword>
<evidence type="ECO:0000256" key="1">
    <source>
        <dbReference type="ARBA" id="ARBA00022729"/>
    </source>
</evidence>
<evidence type="ECO:0000313" key="3">
    <source>
        <dbReference type="EMBL" id="MBB4701166.1"/>
    </source>
</evidence>
<protein>
    <recommendedName>
        <fullName evidence="5">Serine protease</fullName>
    </recommendedName>
</protein>
<evidence type="ECO:0000256" key="2">
    <source>
        <dbReference type="SAM" id="SignalP"/>
    </source>
</evidence>